<dbReference type="EC" id="2.7.1.26" evidence="14"/>
<evidence type="ECO:0000256" key="1">
    <source>
        <dbReference type="ARBA" id="ARBA00004726"/>
    </source>
</evidence>
<evidence type="ECO:0000256" key="8">
    <source>
        <dbReference type="ARBA" id="ARBA00022777"/>
    </source>
</evidence>
<dbReference type="RefSeq" id="WP_273840052.1">
    <property type="nucleotide sequence ID" value="NZ_JAQQWT010000001.1"/>
</dbReference>
<keyword evidence="5 14" id="KW-0808">Transferase</keyword>
<evidence type="ECO:0000256" key="13">
    <source>
        <dbReference type="ARBA" id="ARBA00049494"/>
    </source>
</evidence>
<evidence type="ECO:0000256" key="14">
    <source>
        <dbReference type="PIRNR" id="PIRNR004491"/>
    </source>
</evidence>
<protein>
    <recommendedName>
        <fullName evidence="14">Riboflavin biosynthesis protein</fullName>
    </recommendedName>
    <domain>
        <recommendedName>
            <fullName evidence="14">Riboflavin kinase</fullName>
            <ecNumber evidence="14">2.7.1.26</ecNumber>
        </recommendedName>
        <alternativeName>
            <fullName evidence="14">Flavokinase</fullName>
        </alternativeName>
    </domain>
    <domain>
        <recommendedName>
            <fullName evidence="14">FMN adenylyltransferase</fullName>
            <ecNumber evidence="14">2.7.7.2</ecNumber>
        </recommendedName>
        <alternativeName>
            <fullName evidence="14">FAD pyrophosphorylase</fullName>
        </alternativeName>
        <alternativeName>
            <fullName evidence="14">FAD synthase</fullName>
        </alternativeName>
    </domain>
</protein>
<dbReference type="InterPro" id="IPR023468">
    <property type="entry name" value="Riboflavin_kinase"/>
</dbReference>
<name>A0ABV6NCT6_9BACI</name>
<comment type="catalytic activity">
    <reaction evidence="13 14">
        <text>FMN + ATP + H(+) = FAD + diphosphate</text>
        <dbReference type="Rhea" id="RHEA:17237"/>
        <dbReference type="ChEBI" id="CHEBI:15378"/>
        <dbReference type="ChEBI" id="CHEBI:30616"/>
        <dbReference type="ChEBI" id="CHEBI:33019"/>
        <dbReference type="ChEBI" id="CHEBI:57692"/>
        <dbReference type="ChEBI" id="CHEBI:58210"/>
        <dbReference type="EC" id="2.7.7.2"/>
    </reaction>
</comment>
<dbReference type="Gene3D" id="2.40.30.30">
    <property type="entry name" value="Riboflavin kinase-like"/>
    <property type="match status" value="1"/>
</dbReference>
<dbReference type="PANTHER" id="PTHR22749">
    <property type="entry name" value="RIBOFLAVIN KINASE/FMN ADENYLYLTRANSFERASE"/>
    <property type="match status" value="1"/>
</dbReference>
<dbReference type="NCBIfam" id="TIGR00083">
    <property type="entry name" value="ribF"/>
    <property type="match status" value="1"/>
</dbReference>
<gene>
    <name evidence="16" type="primary">ribF</name>
    <name evidence="16" type="ORF">ACFFH4_05805</name>
</gene>
<feature type="domain" description="Riboflavin kinase" evidence="15">
    <location>
        <begin position="185"/>
        <end position="311"/>
    </location>
</feature>
<evidence type="ECO:0000259" key="15">
    <source>
        <dbReference type="SMART" id="SM00904"/>
    </source>
</evidence>
<evidence type="ECO:0000256" key="2">
    <source>
        <dbReference type="ARBA" id="ARBA00005201"/>
    </source>
</evidence>
<dbReference type="PIRSF" id="PIRSF004491">
    <property type="entry name" value="FAD_Synth"/>
    <property type="match status" value="1"/>
</dbReference>
<comment type="caution">
    <text evidence="16">The sequence shown here is derived from an EMBL/GenBank/DDBJ whole genome shotgun (WGS) entry which is preliminary data.</text>
</comment>
<dbReference type="CDD" id="cd02064">
    <property type="entry name" value="FAD_synthetase_N"/>
    <property type="match status" value="1"/>
</dbReference>
<evidence type="ECO:0000313" key="16">
    <source>
        <dbReference type="EMBL" id="MFC0558560.1"/>
    </source>
</evidence>
<dbReference type="GO" id="GO:0008531">
    <property type="term" value="F:riboflavin kinase activity"/>
    <property type="evidence" value="ECO:0007669"/>
    <property type="project" value="UniProtKB-EC"/>
</dbReference>
<dbReference type="NCBIfam" id="NF004162">
    <property type="entry name" value="PRK05627.1-5"/>
    <property type="match status" value="1"/>
</dbReference>
<keyword evidence="11" id="KW-0511">Multifunctional enzyme</keyword>
<dbReference type="SMART" id="SM00904">
    <property type="entry name" value="Flavokinase"/>
    <property type="match status" value="1"/>
</dbReference>
<accession>A0ABV6NCT6</accession>
<dbReference type="Proteomes" id="UP001589833">
    <property type="component" value="Unassembled WGS sequence"/>
</dbReference>
<evidence type="ECO:0000256" key="6">
    <source>
        <dbReference type="ARBA" id="ARBA00022695"/>
    </source>
</evidence>
<sequence length="312" mass="35313">MDTIYLNHPIDKGKLKIVPTVMALGFFDGVHKGHQAVISAAIDKAKELGTTASVMTFNPHPKEVLRKQENQMKYLTPLPEKIKKIKQLGVDTLYIVHFTKEFADLTPQEFVDDYLIDMNVVHAVAGFDFTYGSLGKGTMETLPFHARNRLRSTIVEKLEADNEKVSSSRIRQLLSNGEVEAVTELLGETYLIRGTVVDGEKRGRTIGFPTANIQPKDRFIIPKTGVYAVTLTVRDEEFSGVCNVGFKPTFHNEANEPTIEVHLFSFDRDIYGEDVSLSWHYRIRDEQKFLNVDDLIKQINLDKEKAMSLLPL</sequence>
<dbReference type="NCBIfam" id="NF004160">
    <property type="entry name" value="PRK05627.1-3"/>
    <property type="match status" value="1"/>
</dbReference>
<dbReference type="InterPro" id="IPR015865">
    <property type="entry name" value="Riboflavin_kinase_bac/euk"/>
</dbReference>
<evidence type="ECO:0000256" key="10">
    <source>
        <dbReference type="ARBA" id="ARBA00022840"/>
    </source>
</evidence>
<keyword evidence="6 14" id="KW-0548">Nucleotidyltransferase</keyword>
<keyword evidence="10 14" id="KW-0067">ATP-binding</keyword>
<dbReference type="SUPFAM" id="SSF52374">
    <property type="entry name" value="Nucleotidylyl transferase"/>
    <property type="match status" value="1"/>
</dbReference>
<dbReference type="Pfam" id="PF01687">
    <property type="entry name" value="Flavokinase"/>
    <property type="match status" value="1"/>
</dbReference>
<comment type="similarity">
    <text evidence="14">Belongs to the ribF family.</text>
</comment>
<evidence type="ECO:0000313" key="17">
    <source>
        <dbReference type="Proteomes" id="UP001589833"/>
    </source>
</evidence>
<evidence type="ECO:0000256" key="4">
    <source>
        <dbReference type="ARBA" id="ARBA00022643"/>
    </source>
</evidence>
<evidence type="ECO:0000256" key="7">
    <source>
        <dbReference type="ARBA" id="ARBA00022741"/>
    </source>
</evidence>
<keyword evidence="7 14" id="KW-0547">Nucleotide-binding</keyword>
<keyword evidence="17" id="KW-1185">Reference proteome</keyword>
<comment type="catalytic activity">
    <reaction evidence="12 14">
        <text>riboflavin + ATP = FMN + ADP + H(+)</text>
        <dbReference type="Rhea" id="RHEA:14357"/>
        <dbReference type="ChEBI" id="CHEBI:15378"/>
        <dbReference type="ChEBI" id="CHEBI:30616"/>
        <dbReference type="ChEBI" id="CHEBI:57986"/>
        <dbReference type="ChEBI" id="CHEBI:58210"/>
        <dbReference type="ChEBI" id="CHEBI:456216"/>
        <dbReference type="EC" id="2.7.1.26"/>
    </reaction>
</comment>
<organism evidence="16 17">
    <name type="scientific">Halalkalibacter alkalisediminis</name>
    <dbReference type="NCBI Taxonomy" id="935616"/>
    <lineage>
        <taxon>Bacteria</taxon>
        <taxon>Bacillati</taxon>
        <taxon>Bacillota</taxon>
        <taxon>Bacilli</taxon>
        <taxon>Bacillales</taxon>
        <taxon>Bacillaceae</taxon>
        <taxon>Halalkalibacter</taxon>
    </lineage>
</organism>
<keyword evidence="4 14" id="KW-0288">FMN</keyword>
<reference evidence="16 17" key="1">
    <citation type="submission" date="2024-09" db="EMBL/GenBank/DDBJ databases">
        <authorList>
            <person name="Sun Q."/>
            <person name="Mori K."/>
        </authorList>
    </citation>
    <scope>NUCLEOTIDE SEQUENCE [LARGE SCALE GENOMIC DNA]</scope>
    <source>
        <strain evidence="16 17">NCAIM B.02301</strain>
    </source>
</reference>
<evidence type="ECO:0000256" key="11">
    <source>
        <dbReference type="ARBA" id="ARBA00023268"/>
    </source>
</evidence>
<evidence type="ECO:0000256" key="12">
    <source>
        <dbReference type="ARBA" id="ARBA00047880"/>
    </source>
</evidence>
<comment type="pathway">
    <text evidence="2 14">Cofactor biosynthesis; FMN biosynthesis; FMN from riboflavin (ATP route): step 1/1.</text>
</comment>
<dbReference type="NCBIfam" id="NF004161">
    <property type="entry name" value="PRK05627.1-4"/>
    <property type="match status" value="1"/>
</dbReference>
<dbReference type="InterPro" id="IPR023465">
    <property type="entry name" value="Riboflavin_kinase_dom_sf"/>
</dbReference>
<keyword evidence="8 14" id="KW-0418">Kinase</keyword>
<dbReference type="EC" id="2.7.7.2" evidence="14"/>
<dbReference type="InterPro" id="IPR014729">
    <property type="entry name" value="Rossmann-like_a/b/a_fold"/>
</dbReference>
<evidence type="ECO:0000256" key="9">
    <source>
        <dbReference type="ARBA" id="ARBA00022827"/>
    </source>
</evidence>
<keyword evidence="3 14" id="KW-0285">Flavoprotein</keyword>
<proteinExistence type="inferred from homology"/>
<evidence type="ECO:0000256" key="5">
    <source>
        <dbReference type="ARBA" id="ARBA00022679"/>
    </source>
</evidence>
<dbReference type="Pfam" id="PF06574">
    <property type="entry name" value="FAD_syn"/>
    <property type="match status" value="1"/>
</dbReference>
<dbReference type="InterPro" id="IPR015864">
    <property type="entry name" value="FAD_synthase"/>
</dbReference>
<dbReference type="PANTHER" id="PTHR22749:SF6">
    <property type="entry name" value="RIBOFLAVIN KINASE"/>
    <property type="match status" value="1"/>
</dbReference>
<evidence type="ECO:0000256" key="3">
    <source>
        <dbReference type="ARBA" id="ARBA00022630"/>
    </source>
</evidence>
<dbReference type="Gene3D" id="3.40.50.620">
    <property type="entry name" value="HUPs"/>
    <property type="match status" value="1"/>
</dbReference>
<keyword evidence="9 14" id="KW-0274">FAD</keyword>
<comment type="pathway">
    <text evidence="1 14">Cofactor biosynthesis; FAD biosynthesis; FAD from FMN: step 1/1.</text>
</comment>
<dbReference type="InterPro" id="IPR002606">
    <property type="entry name" value="Riboflavin_kinase_bac"/>
</dbReference>
<dbReference type="SUPFAM" id="SSF82114">
    <property type="entry name" value="Riboflavin kinase-like"/>
    <property type="match status" value="1"/>
</dbReference>
<dbReference type="EMBL" id="JBHLTR010000006">
    <property type="protein sequence ID" value="MFC0558560.1"/>
    <property type="molecule type" value="Genomic_DNA"/>
</dbReference>
<dbReference type="GO" id="GO:0003919">
    <property type="term" value="F:FMN adenylyltransferase activity"/>
    <property type="evidence" value="ECO:0007669"/>
    <property type="project" value="UniProtKB-EC"/>
</dbReference>